<evidence type="ECO:0000313" key="2">
    <source>
        <dbReference type="EMBL" id="CAK6439672.1"/>
    </source>
</evidence>
<organism evidence="2 3">
    <name type="scientific">Pipistrellus nathusii</name>
    <name type="common">Nathusius' pipistrelle</name>
    <dbReference type="NCBI Taxonomy" id="59473"/>
    <lineage>
        <taxon>Eukaryota</taxon>
        <taxon>Metazoa</taxon>
        <taxon>Chordata</taxon>
        <taxon>Craniata</taxon>
        <taxon>Vertebrata</taxon>
        <taxon>Euteleostomi</taxon>
        <taxon>Mammalia</taxon>
        <taxon>Eutheria</taxon>
        <taxon>Laurasiatheria</taxon>
        <taxon>Chiroptera</taxon>
        <taxon>Yangochiroptera</taxon>
        <taxon>Vespertilionidae</taxon>
        <taxon>Pipistrellus</taxon>
    </lineage>
</organism>
<keyword evidence="3" id="KW-1185">Reference proteome</keyword>
<dbReference type="Proteomes" id="UP001314169">
    <property type="component" value="Chromosome 18"/>
</dbReference>
<dbReference type="PANTHER" id="PTHR28489:SF1">
    <property type="entry name" value="PROTEIN RD3"/>
    <property type="match status" value="1"/>
</dbReference>
<proteinExistence type="predicted"/>
<dbReference type="EMBL" id="OY882875">
    <property type="protein sequence ID" value="CAK6439672.1"/>
    <property type="molecule type" value="Genomic_DNA"/>
</dbReference>
<sequence length="199" mass="22410">MSLVPWLRWNEALPRLSPRSPAEVVLETLMMELAGQMREAERQRRGRGGAAGRVRTGVDYSWLASAPRAACDLSPAERLHLEAVCAKIPPASCGPAILRFRQLLAEQEPEVREVSGLFLLVLQEVLEGRRREEEARRLARQWSLRPRPHGILALPAFRPRARISPFASDIPTVSEDVERGARPPARAWSMPEFRAPQQD</sequence>
<accession>A0ABN9ZTN7</accession>
<evidence type="ECO:0000256" key="1">
    <source>
        <dbReference type="SAM" id="MobiDB-lite"/>
    </source>
</evidence>
<dbReference type="Pfam" id="PF14473">
    <property type="entry name" value="RD3"/>
    <property type="match status" value="1"/>
</dbReference>
<evidence type="ECO:0000313" key="3">
    <source>
        <dbReference type="Proteomes" id="UP001314169"/>
    </source>
</evidence>
<dbReference type="PANTHER" id="PTHR28489">
    <property type="entry name" value="RENTINAL DEGENERATION 3-LIKE"/>
    <property type="match status" value="1"/>
</dbReference>
<name>A0ABN9ZTN7_PIPNA</name>
<gene>
    <name evidence="2" type="ORF">MPIPNATIZW_LOCUS7978</name>
</gene>
<dbReference type="InterPro" id="IPR028092">
    <property type="entry name" value="RD3"/>
</dbReference>
<feature type="region of interest" description="Disordered" evidence="1">
    <location>
        <begin position="174"/>
        <end position="199"/>
    </location>
</feature>
<evidence type="ECO:0008006" key="4">
    <source>
        <dbReference type="Google" id="ProtNLM"/>
    </source>
</evidence>
<reference evidence="2" key="1">
    <citation type="submission" date="2023-12" db="EMBL/GenBank/DDBJ databases">
        <authorList>
            <person name="Brown T."/>
        </authorList>
    </citation>
    <scope>NUCLEOTIDE SEQUENCE</scope>
</reference>
<protein>
    <recommendedName>
        <fullName evidence="4">Retinal degeneration 3, GUCY2D regulator</fullName>
    </recommendedName>
</protein>